<feature type="region of interest" description="Disordered" evidence="1">
    <location>
        <begin position="13"/>
        <end position="33"/>
    </location>
</feature>
<evidence type="ECO:0000313" key="3">
    <source>
        <dbReference type="Proteomes" id="UP001597176"/>
    </source>
</evidence>
<dbReference type="EMBL" id="JBHTND010000004">
    <property type="protein sequence ID" value="MFD1300878.1"/>
    <property type="molecule type" value="Genomic_DNA"/>
</dbReference>
<dbReference type="Proteomes" id="UP001597176">
    <property type="component" value="Unassembled WGS sequence"/>
</dbReference>
<keyword evidence="3" id="KW-1185">Reference proteome</keyword>
<dbReference type="RefSeq" id="WP_238204276.1">
    <property type="nucleotide sequence ID" value="NZ_JBHTND010000004.1"/>
</dbReference>
<comment type="caution">
    <text evidence="2">The sequence shown here is derived from an EMBL/GenBank/DDBJ whole genome shotgun (WGS) entry which is preliminary data.</text>
</comment>
<protein>
    <submittedName>
        <fullName evidence="2">Tat pathway signal protein</fullName>
    </submittedName>
</protein>
<accession>A0ABW3WU52</accession>
<gene>
    <name evidence="2" type="ORF">ACFQ4G_04670</name>
</gene>
<evidence type="ECO:0000256" key="1">
    <source>
        <dbReference type="SAM" id="MobiDB-lite"/>
    </source>
</evidence>
<evidence type="ECO:0000313" key="2">
    <source>
        <dbReference type="EMBL" id="MFD1300878.1"/>
    </source>
</evidence>
<organism evidence="2 3">
    <name type="scientific">Methylobacterium marchantiae</name>
    <dbReference type="NCBI Taxonomy" id="600331"/>
    <lineage>
        <taxon>Bacteria</taxon>
        <taxon>Pseudomonadati</taxon>
        <taxon>Pseudomonadota</taxon>
        <taxon>Alphaproteobacteria</taxon>
        <taxon>Hyphomicrobiales</taxon>
        <taxon>Methylobacteriaceae</taxon>
        <taxon>Methylobacterium</taxon>
    </lineage>
</organism>
<reference evidence="3" key="1">
    <citation type="journal article" date="2019" name="Int. J. Syst. Evol. Microbiol.">
        <title>The Global Catalogue of Microorganisms (GCM) 10K type strain sequencing project: providing services to taxonomists for standard genome sequencing and annotation.</title>
        <authorList>
            <consortium name="The Broad Institute Genomics Platform"/>
            <consortium name="The Broad Institute Genome Sequencing Center for Infectious Disease"/>
            <person name="Wu L."/>
            <person name="Ma J."/>
        </authorList>
    </citation>
    <scope>NUCLEOTIDE SEQUENCE [LARGE SCALE GENOMIC DNA]</scope>
    <source>
        <strain evidence="3">CCUG 56108</strain>
    </source>
</reference>
<feature type="compositionally biased region" description="Low complexity" evidence="1">
    <location>
        <begin position="20"/>
        <end position="33"/>
    </location>
</feature>
<proteinExistence type="predicted"/>
<sequence>MNEAHRVIDFPFSKTVGPRTAGPKTAGPKTAGAKTARFTAARAVRAALFAAASLAAGSTGSALAQDAKPPILKLELNRLEPAGESCRTYLLVDNSRGPALKSLKVDLFAFDTEGVAQKRLAVELGPVQDRKTMVRLFDFPALACPKIGRVLLNDVLACEGGEASRESCLDRIETESKTSATFTR</sequence>
<name>A0ABW3WU52_9HYPH</name>